<reference evidence="1 2" key="1">
    <citation type="submission" date="2020-07" db="EMBL/GenBank/DDBJ databases">
        <title>Endozoicomonas sp. nov., isolated from sediment.</title>
        <authorList>
            <person name="Gu T."/>
        </authorList>
    </citation>
    <scope>NUCLEOTIDE SEQUENCE [LARGE SCALE GENOMIC DNA]</scope>
    <source>
        <strain evidence="1 2">SM1973</strain>
    </source>
</reference>
<dbReference type="Gene3D" id="3.80.10.10">
    <property type="entry name" value="Ribonuclease Inhibitor"/>
    <property type="match status" value="1"/>
</dbReference>
<accession>A0A853IJA6</accession>
<dbReference type="SUPFAM" id="SSF52058">
    <property type="entry name" value="L domain-like"/>
    <property type="match status" value="1"/>
</dbReference>
<evidence type="ECO:0008006" key="3">
    <source>
        <dbReference type="Google" id="ProtNLM"/>
    </source>
</evidence>
<gene>
    <name evidence="1" type="ORF">H0A36_29600</name>
</gene>
<dbReference type="InterPro" id="IPR032675">
    <property type="entry name" value="LRR_dom_sf"/>
</dbReference>
<protein>
    <recommendedName>
        <fullName evidence="3">Leucine-rich repeat domain-containing protein</fullName>
    </recommendedName>
</protein>
<sequence length="146" mass="16742">MDLSNNPMLENLQLTWNKLKLLDVSHNPKLRILLAAQNELGAVNISNNPVLHALNLSDNKLGLLSAPNSPLLEYFHASNNKLHRLYLSSHHPILKEVTLHDNQIVSIDLPGQVRYITLYGNPLDEEEIEFHKQFDYELVLKDPMIY</sequence>
<organism evidence="1 2">
    <name type="scientific">Spartinivicinus marinus</name>
    <dbReference type="NCBI Taxonomy" id="2994442"/>
    <lineage>
        <taxon>Bacteria</taxon>
        <taxon>Pseudomonadati</taxon>
        <taxon>Pseudomonadota</taxon>
        <taxon>Gammaproteobacteria</taxon>
        <taxon>Oceanospirillales</taxon>
        <taxon>Zooshikellaceae</taxon>
        <taxon>Spartinivicinus</taxon>
    </lineage>
</organism>
<keyword evidence="2" id="KW-1185">Reference proteome</keyword>
<name>A0A853IJA6_9GAMM</name>
<evidence type="ECO:0000313" key="2">
    <source>
        <dbReference type="Proteomes" id="UP000569732"/>
    </source>
</evidence>
<dbReference type="EMBL" id="JACCKB010000309">
    <property type="protein sequence ID" value="NYZ70171.1"/>
    <property type="molecule type" value="Genomic_DNA"/>
</dbReference>
<comment type="caution">
    <text evidence="1">The sequence shown here is derived from an EMBL/GenBank/DDBJ whole genome shotgun (WGS) entry which is preliminary data.</text>
</comment>
<dbReference type="AlphaFoldDB" id="A0A853IJA6"/>
<proteinExistence type="predicted"/>
<evidence type="ECO:0000313" key="1">
    <source>
        <dbReference type="EMBL" id="NYZ70171.1"/>
    </source>
</evidence>
<dbReference type="Proteomes" id="UP000569732">
    <property type="component" value="Unassembled WGS sequence"/>
</dbReference>